<evidence type="ECO:0000256" key="1">
    <source>
        <dbReference type="SAM" id="Phobius"/>
    </source>
</evidence>
<proteinExistence type="predicted"/>
<dbReference type="AlphaFoldDB" id="A0A5N6VVC8"/>
<dbReference type="Proteomes" id="UP000325433">
    <property type="component" value="Unassembled WGS sequence"/>
</dbReference>
<keyword evidence="3" id="KW-1185">Reference proteome</keyword>
<reference evidence="3" key="1">
    <citation type="submission" date="2019-04" db="EMBL/GenBank/DDBJ databases">
        <title>Friends and foes A comparative genomics studyof 23 Aspergillus species from section Flavi.</title>
        <authorList>
            <consortium name="DOE Joint Genome Institute"/>
            <person name="Kjaerbolling I."/>
            <person name="Vesth T."/>
            <person name="Frisvad J.C."/>
            <person name="Nybo J.L."/>
            <person name="Theobald S."/>
            <person name="Kildgaard S."/>
            <person name="Isbrandt T."/>
            <person name="Kuo A."/>
            <person name="Sato A."/>
            <person name="Lyhne E.K."/>
            <person name="Kogle M.E."/>
            <person name="Wiebenga A."/>
            <person name="Kun R.S."/>
            <person name="Lubbers R.J."/>
            <person name="Makela M.R."/>
            <person name="Barry K."/>
            <person name="Chovatia M."/>
            <person name="Clum A."/>
            <person name="Daum C."/>
            <person name="Haridas S."/>
            <person name="He G."/>
            <person name="LaButti K."/>
            <person name="Lipzen A."/>
            <person name="Mondo S."/>
            <person name="Riley R."/>
            <person name="Salamov A."/>
            <person name="Simmons B.A."/>
            <person name="Magnuson J.K."/>
            <person name="Henrissat B."/>
            <person name="Mortensen U.H."/>
            <person name="Larsen T.O."/>
            <person name="Devries R.P."/>
            <person name="Grigoriev I.V."/>
            <person name="Machida M."/>
            <person name="Baker S.E."/>
            <person name="Andersen M.R."/>
        </authorList>
    </citation>
    <scope>NUCLEOTIDE SEQUENCE [LARGE SCALE GENOMIC DNA]</scope>
    <source>
        <strain evidence="3">CBS 130015</strain>
    </source>
</reference>
<gene>
    <name evidence="2" type="ORF">BDV41DRAFT_309196</name>
</gene>
<evidence type="ECO:0000313" key="2">
    <source>
        <dbReference type="EMBL" id="KAE8312176.1"/>
    </source>
</evidence>
<sequence>MLSMKETRPKYLRVKHQIISHARRRLRATFPLFGTLELINGVRFQRTRKPQLHNQLLALTNLLQIASSCGLSVLLIITNST</sequence>
<protein>
    <submittedName>
        <fullName evidence="2">Uncharacterized protein</fullName>
    </submittedName>
</protein>
<keyword evidence="1" id="KW-0812">Transmembrane</keyword>
<keyword evidence="1" id="KW-0472">Membrane</keyword>
<evidence type="ECO:0000313" key="3">
    <source>
        <dbReference type="Proteomes" id="UP000325433"/>
    </source>
</evidence>
<dbReference type="EMBL" id="ML738336">
    <property type="protein sequence ID" value="KAE8312176.1"/>
    <property type="molecule type" value="Genomic_DNA"/>
</dbReference>
<organism evidence="2 3">
    <name type="scientific">Aspergillus transmontanensis</name>
    <dbReference type="NCBI Taxonomy" id="1034304"/>
    <lineage>
        <taxon>Eukaryota</taxon>
        <taxon>Fungi</taxon>
        <taxon>Dikarya</taxon>
        <taxon>Ascomycota</taxon>
        <taxon>Pezizomycotina</taxon>
        <taxon>Eurotiomycetes</taxon>
        <taxon>Eurotiomycetidae</taxon>
        <taxon>Eurotiales</taxon>
        <taxon>Aspergillaceae</taxon>
        <taxon>Aspergillus</taxon>
        <taxon>Aspergillus subgen. Circumdati</taxon>
    </lineage>
</organism>
<feature type="transmembrane region" description="Helical" evidence="1">
    <location>
        <begin position="56"/>
        <end position="77"/>
    </location>
</feature>
<name>A0A5N6VVC8_9EURO</name>
<keyword evidence="1" id="KW-1133">Transmembrane helix</keyword>
<accession>A0A5N6VVC8</accession>